<protein>
    <recommendedName>
        <fullName evidence="4">Metalloendopeptidase</fullName>
        <ecNumber evidence="4">3.4.24.-</ecNumber>
    </recommendedName>
</protein>
<evidence type="ECO:0000313" key="7">
    <source>
        <dbReference type="EnsemblMetazoa" id="tetur01g14570.1"/>
    </source>
</evidence>
<reference evidence="7" key="2">
    <citation type="submission" date="2015-06" db="UniProtKB">
        <authorList>
            <consortium name="EnsemblMetazoa"/>
        </authorList>
    </citation>
    <scope>IDENTIFICATION</scope>
</reference>
<keyword evidence="3 4" id="KW-0378">Hydrolase</keyword>
<evidence type="ECO:0000256" key="3">
    <source>
        <dbReference type="PROSITE-ProRule" id="PRU01211"/>
    </source>
</evidence>
<dbReference type="OMA" id="WENQLFT"/>
<dbReference type="SUPFAM" id="SSF55486">
    <property type="entry name" value="Metalloproteases ('zincins'), catalytic domain"/>
    <property type="match status" value="1"/>
</dbReference>
<keyword evidence="3 4" id="KW-0862">Zinc</keyword>
<evidence type="ECO:0000256" key="4">
    <source>
        <dbReference type="RuleBase" id="RU361183"/>
    </source>
</evidence>
<evidence type="ECO:0000256" key="5">
    <source>
        <dbReference type="SAM" id="MobiDB-lite"/>
    </source>
</evidence>
<dbReference type="eggNOG" id="KOG3714">
    <property type="taxonomic scope" value="Eukaryota"/>
</dbReference>
<dbReference type="GO" id="GO:0006508">
    <property type="term" value="P:proteolysis"/>
    <property type="evidence" value="ECO:0007669"/>
    <property type="project" value="UniProtKB-KW"/>
</dbReference>
<dbReference type="PROSITE" id="PS51864">
    <property type="entry name" value="ASTACIN"/>
    <property type="match status" value="1"/>
</dbReference>
<dbReference type="AlphaFoldDB" id="T1JTL5"/>
<organism evidence="7 8">
    <name type="scientific">Tetranychus urticae</name>
    <name type="common">Two-spotted spider mite</name>
    <dbReference type="NCBI Taxonomy" id="32264"/>
    <lineage>
        <taxon>Eukaryota</taxon>
        <taxon>Metazoa</taxon>
        <taxon>Ecdysozoa</taxon>
        <taxon>Arthropoda</taxon>
        <taxon>Chelicerata</taxon>
        <taxon>Arachnida</taxon>
        <taxon>Acari</taxon>
        <taxon>Acariformes</taxon>
        <taxon>Trombidiformes</taxon>
        <taxon>Prostigmata</taxon>
        <taxon>Eleutherengona</taxon>
        <taxon>Raphignathae</taxon>
        <taxon>Tetranychoidea</taxon>
        <taxon>Tetranychidae</taxon>
        <taxon>Tetranychus</taxon>
    </lineage>
</organism>
<dbReference type="InterPro" id="IPR006026">
    <property type="entry name" value="Peptidase_Metallo"/>
</dbReference>
<keyword evidence="8" id="KW-1185">Reference proteome</keyword>
<evidence type="ECO:0000256" key="2">
    <source>
        <dbReference type="ARBA" id="ARBA00025529"/>
    </source>
</evidence>
<dbReference type="PANTHER" id="PTHR10127">
    <property type="entry name" value="DISCOIDIN, CUB, EGF, LAMININ , AND ZINC METALLOPROTEASE DOMAIN CONTAINING"/>
    <property type="match status" value="1"/>
</dbReference>
<dbReference type="InterPro" id="IPR034035">
    <property type="entry name" value="Astacin-like_dom"/>
</dbReference>
<gene>
    <name evidence="7" type="primary">107365635</name>
</gene>
<evidence type="ECO:0000313" key="8">
    <source>
        <dbReference type="Proteomes" id="UP000015104"/>
    </source>
</evidence>
<feature type="binding site" evidence="3">
    <location>
        <position position="176"/>
    </location>
    <ligand>
        <name>Zn(2+)</name>
        <dbReference type="ChEBI" id="CHEBI:29105"/>
        <note>catalytic</note>
    </ligand>
</feature>
<dbReference type="GO" id="GO:0004222">
    <property type="term" value="F:metalloendopeptidase activity"/>
    <property type="evidence" value="ECO:0007669"/>
    <property type="project" value="UniProtKB-UniRule"/>
</dbReference>
<comment type="cofactor">
    <cofactor evidence="3 4">
        <name>Zn(2+)</name>
        <dbReference type="ChEBI" id="CHEBI:29105"/>
    </cofactor>
    <text evidence="3 4">Binds 1 zinc ion per subunit.</text>
</comment>
<comment type="function">
    <text evidence="2">Zinc metalloprotease. Provoques deadhesion of endothelial cells from cell cultures, and also degradation of fibronectin, fibrinogen and gelatin in vitro. Its role in the venom is not fully understood but it might act as a spreading factor that facilitates diffusion of other venom toxins. Alternatively, it might be involved in the proteolytic processing of other venom toxins or it might play a role in extra-oral digestion of prey.</text>
</comment>
<feature type="region of interest" description="Disordered" evidence="5">
    <location>
        <begin position="297"/>
        <end position="325"/>
    </location>
</feature>
<dbReference type="InterPro" id="IPR024079">
    <property type="entry name" value="MetalloPept_cat_dom_sf"/>
</dbReference>
<dbReference type="GO" id="GO:0008270">
    <property type="term" value="F:zinc ion binding"/>
    <property type="evidence" value="ECO:0007669"/>
    <property type="project" value="UniProtKB-UniRule"/>
</dbReference>
<dbReference type="KEGG" id="tut:107365635"/>
<dbReference type="InterPro" id="IPR001506">
    <property type="entry name" value="Peptidase_M12A"/>
</dbReference>
<keyword evidence="4" id="KW-0732">Signal</keyword>
<accession>T1JTL5</accession>
<feature type="signal peptide" evidence="4">
    <location>
        <begin position="1"/>
        <end position="25"/>
    </location>
</feature>
<evidence type="ECO:0000256" key="1">
    <source>
        <dbReference type="ARBA" id="ARBA00011245"/>
    </source>
</evidence>
<dbReference type="PANTHER" id="PTHR10127:SF883">
    <property type="entry name" value="ZINC METALLOPROTEINASE NAS-8"/>
    <property type="match status" value="1"/>
</dbReference>
<comment type="subunit">
    <text evidence="1">Monomer.</text>
</comment>
<evidence type="ECO:0000259" key="6">
    <source>
        <dbReference type="PROSITE" id="PS51864"/>
    </source>
</evidence>
<dbReference type="Gene3D" id="3.40.390.10">
    <property type="entry name" value="Collagenase (Catalytic Domain)"/>
    <property type="match status" value="1"/>
</dbReference>
<name>T1JTL5_TETUR</name>
<dbReference type="SMART" id="SM00235">
    <property type="entry name" value="ZnMc"/>
    <property type="match status" value="1"/>
</dbReference>
<keyword evidence="3 4" id="KW-0482">Metalloprotease</keyword>
<dbReference type="CDD" id="cd04280">
    <property type="entry name" value="ZnMc_astacin_like"/>
    <property type="match status" value="1"/>
</dbReference>
<feature type="domain" description="Peptidase M12A" evidence="6">
    <location>
        <begin position="75"/>
        <end position="272"/>
    </location>
</feature>
<keyword evidence="3 4" id="KW-0645">Protease</keyword>
<dbReference type="HOGENOM" id="CLU_629038_0_0_1"/>
<sequence>MLLLSNMIALVSCLLLSIFNNFSVGAPINQGESTARVDSTIGFYDPKAFYSYDKFEGDILGSYPTTNNSEASPYHAIVDTGYLWPNGEVVYTIDSSLQNQRSLIKQSMDHITQMTGGCIKFKERTYESDYVYMYQAQGCYSQVGRQGGSQELSLGRGCHVAGVVIHELLHALGFFHHHSRSDRDRYLRINYQNIDPQAYPQFQKLNDWENQLFTDFDYNSIMIYGSTAFSRDGYSQTMTTINPSGATIQDPGYKHAMTPSDVSSLKKLYKCDANTIDTGKDKKEKKIGIGGIWPFDQTTTTVPDADDEDEGTTMKPVTGQPSTQQPIIQWTTQPVDPSGTSDYSTRQPIVPTIFPNVVPSIPSIVDFSTSQPNEFSTQFPFTIVTIPGLGKIVTPPPPGAELPEPEIPHPVPPFQPVDKHVWANEVPQDEIMSDKA</sequence>
<keyword evidence="3 4" id="KW-0479">Metal-binding</keyword>
<proteinExistence type="predicted"/>
<dbReference type="OrthoDB" id="291007at2759"/>
<dbReference type="EMBL" id="CAEY01000481">
    <property type="status" value="NOT_ANNOTATED_CDS"/>
    <property type="molecule type" value="Genomic_DNA"/>
</dbReference>
<dbReference type="Pfam" id="PF01400">
    <property type="entry name" value="Astacin"/>
    <property type="match status" value="1"/>
</dbReference>
<dbReference type="EC" id="3.4.24.-" evidence="4"/>
<feature type="active site" evidence="3">
    <location>
        <position position="167"/>
    </location>
</feature>
<feature type="chain" id="PRO_5005147074" description="Metalloendopeptidase" evidence="4">
    <location>
        <begin position="26"/>
        <end position="436"/>
    </location>
</feature>
<dbReference type="PRINTS" id="PR00480">
    <property type="entry name" value="ASTACIN"/>
</dbReference>
<dbReference type="EnsemblMetazoa" id="tetur01g14570.1">
    <property type="protein sequence ID" value="tetur01g14570.1"/>
    <property type="gene ID" value="tetur01g14570"/>
</dbReference>
<feature type="binding site" evidence="3">
    <location>
        <position position="170"/>
    </location>
    <ligand>
        <name>Zn(2+)</name>
        <dbReference type="ChEBI" id="CHEBI:29105"/>
        <note>catalytic</note>
    </ligand>
</feature>
<reference evidence="8" key="1">
    <citation type="submission" date="2011-08" db="EMBL/GenBank/DDBJ databases">
        <authorList>
            <person name="Rombauts S."/>
        </authorList>
    </citation>
    <scope>NUCLEOTIDE SEQUENCE</scope>
    <source>
        <strain evidence="8">London</strain>
    </source>
</reference>
<dbReference type="Proteomes" id="UP000015104">
    <property type="component" value="Unassembled WGS sequence"/>
</dbReference>
<feature type="binding site" evidence="3">
    <location>
        <position position="166"/>
    </location>
    <ligand>
        <name>Zn(2+)</name>
        <dbReference type="ChEBI" id="CHEBI:29105"/>
        <note>catalytic</note>
    </ligand>
</feature>
<comment type="caution">
    <text evidence="3">Lacks conserved residue(s) required for the propagation of feature annotation.</text>
</comment>